<comment type="caution">
    <text evidence="1">The sequence shown here is derived from an EMBL/GenBank/DDBJ whole genome shotgun (WGS) entry which is preliminary data.</text>
</comment>
<reference evidence="1 2" key="1">
    <citation type="journal article" date="2016" name="Front. Microbiol.">
        <title>Genomic Resource of Rice Seed Associated Bacteria.</title>
        <authorList>
            <person name="Midha S."/>
            <person name="Bansal K."/>
            <person name="Sharma S."/>
            <person name="Kumar N."/>
            <person name="Patil P.P."/>
            <person name="Chaudhry V."/>
            <person name="Patil P.B."/>
        </authorList>
    </citation>
    <scope>NUCLEOTIDE SEQUENCE [LARGE SCALE GENOMIC DNA]</scope>
    <source>
        <strain evidence="1 2">NS220</strain>
    </source>
</reference>
<organism evidence="1 2">
    <name type="scientific">Microbacterium testaceum</name>
    <name type="common">Aureobacterium testaceum</name>
    <name type="synonym">Brevibacterium testaceum</name>
    <dbReference type="NCBI Taxonomy" id="2033"/>
    <lineage>
        <taxon>Bacteria</taxon>
        <taxon>Bacillati</taxon>
        <taxon>Actinomycetota</taxon>
        <taxon>Actinomycetes</taxon>
        <taxon>Micrococcales</taxon>
        <taxon>Microbacteriaceae</taxon>
        <taxon>Microbacterium</taxon>
    </lineage>
</organism>
<evidence type="ECO:0000313" key="1">
    <source>
        <dbReference type="EMBL" id="KTR89342.1"/>
    </source>
</evidence>
<name>A0A147ETC7_MICTE</name>
<dbReference type="Gene3D" id="3.40.50.1820">
    <property type="entry name" value="alpha/beta hydrolase"/>
    <property type="match status" value="1"/>
</dbReference>
<evidence type="ECO:0000313" key="2">
    <source>
        <dbReference type="Proteomes" id="UP000075025"/>
    </source>
</evidence>
<dbReference type="PATRIC" id="fig|2033.6.peg.731"/>
<protein>
    <recommendedName>
        <fullName evidence="3">Alpha/beta hydrolase</fullName>
    </recommendedName>
</protein>
<sequence>MSLAPWLDGELGYRSFGAPGAPRAVFVLRTGDVSTTDPDARVTSGYDVRVIAVGLDAPELEDPPVFGGQTPAGLTVDALRELLEREAPGTTVGLVGERAAGPIAIYLAAAMGPVIDRLAIVGVTSPSDPLSRDLRTPLLDHLDAEALVLVGGEGPAAITDAEWYVARMRSAEMQVVPDHEIGSVNGELTLTSAWDRVLAHVAPGAARR</sequence>
<dbReference type="RefSeq" id="WP_058624987.1">
    <property type="nucleotide sequence ID" value="NZ_LDRT01000133.1"/>
</dbReference>
<dbReference type="SUPFAM" id="SSF53474">
    <property type="entry name" value="alpha/beta-Hydrolases"/>
    <property type="match status" value="1"/>
</dbReference>
<dbReference type="InterPro" id="IPR029058">
    <property type="entry name" value="AB_hydrolase_fold"/>
</dbReference>
<proteinExistence type="predicted"/>
<dbReference type="OrthoDB" id="5055772at2"/>
<dbReference type="AlphaFoldDB" id="A0A147ETC7"/>
<dbReference type="EMBL" id="LDRT01000133">
    <property type="protein sequence ID" value="KTR89342.1"/>
    <property type="molecule type" value="Genomic_DNA"/>
</dbReference>
<gene>
    <name evidence="1" type="ORF">NS220_15910</name>
</gene>
<dbReference type="Proteomes" id="UP000075025">
    <property type="component" value="Unassembled WGS sequence"/>
</dbReference>
<evidence type="ECO:0008006" key="3">
    <source>
        <dbReference type="Google" id="ProtNLM"/>
    </source>
</evidence>
<accession>A0A147ETC7</accession>